<evidence type="ECO:0000256" key="1">
    <source>
        <dbReference type="ARBA" id="ARBA00008563"/>
    </source>
</evidence>
<dbReference type="InterPro" id="IPR001787">
    <property type="entry name" value="Ribosomal_bL21"/>
</dbReference>
<comment type="similarity">
    <text evidence="1 4 5">Belongs to the bacterial ribosomal protein bL21 family.</text>
</comment>
<dbReference type="Pfam" id="PF00829">
    <property type="entry name" value="Ribosomal_L21p"/>
    <property type="match status" value="1"/>
</dbReference>
<dbReference type="GO" id="GO:1990904">
    <property type="term" value="C:ribonucleoprotein complex"/>
    <property type="evidence" value="ECO:0007669"/>
    <property type="project" value="UniProtKB-KW"/>
</dbReference>
<protein>
    <recommendedName>
        <fullName evidence="4">Large ribosomal subunit protein bL21</fullName>
    </recommendedName>
</protein>
<reference evidence="6" key="2">
    <citation type="submission" date="2020-09" db="EMBL/GenBank/DDBJ databases">
        <authorList>
            <person name="Sun Q."/>
            <person name="Zhou Y."/>
        </authorList>
    </citation>
    <scope>NUCLEOTIDE SEQUENCE</scope>
    <source>
        <strain evidence="6">CGMCC 1.15725</strain>
    </source>
</reference>
<organism evidence="6 7">
    <name type="scientific">Aliidongia dinghuensis</name>
    <dbReference type="NCBI Taxonomy" id="1867774"/>
    <lineage>
        <taxon>Bacteria</taxon>
        <taxon>Pseudomonadati</taxon>
        <taxon>Pseudomonadota</taxon>
        <taxon>Alphaproteobacteria</taxon>
        <taxon>Rhodospirillales</taxon>
        <taxon>Dongiaceae</taxon>
        <taxon>Aliidongia</taxon>
    </lineage>
</organism>
<reference evidence="6" key="1">
    <citation type="journal article" date="2014" name="Int. J. Syst. Evol. Microbiol.">
        <title>Complete genome sequence of Corynebacterium casei LMG S-19264T (=DSM 44701T), isolated from a smear-ripened cheese.</title>
        <authorList>
            <consortium name="US DOE Joint Genome Institute (JGI-PGF)"/>
            <person name="Walter F."/>
            <person name="Albersmeier A."/>
            <person name="Kalinowski J."/>
            <person name="Ruckert C."/>
        </authorList>
    </citation>
    <scope>NUCLEOTIDE SEQUENCE</scope>
    <source>
        <strain evidence="6">CGMCC 1.15725</strain>
    </source>
</reference>
<dbReference type="InterPro" id="IPR028909">
    <property type="entry name" value="bL21-like"/>
</dbReference>
<dbReference type="GO" id="GO:0005737">
    <property type="term" value="C:cytoplasm"/>
    <property type="evidence" value="ECO:0007669"/>
    <property type="project" value="UniProtKB-ARBA"/>
</dbReference>
<evidence type="ECO:0000256" key="3">
    <source>
        <dbReference type="ARBA" id="ARBA00023274"/>
    </source>
</evidence>
<dbReference type="GO" id="GO:0006412">
    <property type="term" value="P:translation"/>
    <property type="evidence" value="ECO:0007669"/>
    <property type="project" value="UniProtKB-UniRule"/>
</dbReference>
<dbReference type="GO" id="GO:0019843">
    <property type="term" value="F:rRNA binding"/>
    <property type="evidence" value="ECO:0007669"/>
    <property type="project" value="UniProtKB-UniRule"/>
</dbReference>
<keyword evidence="2 4" id="KW-0689">Ribosomal protein</keyword>
<keyword evidence="4 5" id="KW-0694">RNA-binding</keyword>
<dbReference type="GO" id="GO:0003735">
    <property type="term" value="F:structural constituent of ribosome"/>
    <property type="evidence" value="ECO:0007669"/>
    <property type="project" value="InterPro"/>
</dbReference>
<dbReference type="HAMAP" id="MF_01363">
    <property type="entry name" value="Ribosomal_bL21"/>
    <property type="match status" value="1"/>
</dbReference>
<evidence type="ECO:0000256" key="2">
    <source>
        <dbReference type="ARBA" id="ARBA00022980"/>
    </source>
</evidence>
<comment type="caution">
    <text evidence="6">The sequence shown here is derived from an EMBL/GenBank/DDBJ whole genome shotgun (WGS) entry which is preliminary data.</text>
</comment>
<keyword evidence="4 5" id="KW-0699">rRNA-binding</keyword>
<evidence type="ECO:0000256" key="5">
    <source>
        <dbReference type="RuleBase" id="RU000562"/>
    </source>
</evidence>
<comment type="subunit">
    <text evidence="4">Part of the 50S ribosomal subunit. Contacts protein L20.</text>
</comment>
<dbReference type="PANTHER" id="PTHR21349:SF0">
    <property type="entry name" value="LARGE RIBOSOMAL SUBUNIT PROTEIN BL21M"/>
    <property type="match status" value="1"/>
</dbReference>
<evidence type="ECO:0000256" key="4">
    <source>
        <dbReference type="HAMAP-Rule" id="MF_01363"/>
    </source>
</evidence>
<dbReference type="SUPFAM" id="SSF141091">
    <property type="entry name" value="L21p-like"/>
    <property type="match status" value="1"/>
</dbReference>
<evidence type="ECO:0000313" key="7">
    <source>
        <dbReference type="Proteomes" id="UP000646365"/>
    </source>
</evidence>
<dbReference type="AlphaFoldDB" id="A0A8J2YS04"/>
<evidence type="ECO:0000313" key="6">
    <source>
        <dbReference type="EMBL" id="GGF12330.1"/>
    </source>
</evidence>
<dbReference type="EMBL" id="BMJQ01000004">
    <property type="protein sequence ID" value="GGF12330.1"/>
    <property type="molecule type" value="Genomic_DNA"/>
</dbReference>
<name>A0A8J2YS04_9PROT</name>
<proteinExistence type="inferred from homology"/>
<dbReference type="Proteomes" id="UP000646365">
    <property type="component" value="Unassembled WGS sequence"/>
</dbReference>
<accession>A0A8J2YS04</accession>
<dbReference type="GO" id="GO:0005840">
    <property type="term" value="C:ribosome"/>
    <property type="evidence" value="ECO:0007669"/>
    <property type="project" value="UniProtKB-KW"/>
</dbReference>
<keyword evidence="3 4" id="KW-0687">Ribonucleoprotein</keyword>
<gene>
    <name evidence="4 6" type="primary">rplU</name>
    <name evidence="6" type="ORF">GCM10011611_17430</name>
</gene>
<dbReference type="PANTHER" id="PTHR21349">
    <property type="entry name" value="50S RIBOSOMAL PROTEIN L21"/>
    <property type="match status" value="1"/>
</dbReference>
<dbReference type="NCBIfam" id="TIGR00061">
    <property type="entry name" value="L21"/>
    <property type="match status" value="1"/>
</dbReference>
<dbReference type="RefSeq" id="WP_189044700.1">
    <property type="nucleotide sequence ID" value="NZ_BMJQ01000004.1"/>
</dbReference>
<comment type="function">
    <text evidence="4 5">This protein binds to 23S rRNA in the presence of protein L20.</text>
</comment>
<keyword evidence="7" id="KW-1185">Reference proteome</keyword>
<dbReference type="InterPro" id="IPR036164">
    <property type="entry name" value="bL21-like_sf"/>
</dbReference>
<sequence length="110" mass="12128">MFAVIRTGGKQYKVAQNDVIKVEKLAGEAGASIVLDDVLMVGDEAGTTSGTPELSGVSVQATVLEQKRDDKVLVFKKKRRHNYRRKNGHRQYLTVLRITDIVTTAAQAQE</sequence>